<dbReference type="GO" id="GO:0044010">
    <property type="term" value="P:single-species biofilm formation"/>
    <property type="evidence" value="ECO:0007669"/>
    <property type="project" value="TreeGrafter"/>
</dbReference>
<dbReference type="RefSeq" id="WP_044841519.1">
    <property type="nucleotide sequence ID" value="NZ_CP059733.1"/>
</dbReference>
<dbReference type="EMBL" id="CP059733">
    <property type="protein sequence ID" value="WDE06918.1"/>
    <property type="molecule type" value="Genomic_DNA"/>
</dbReference>
<proteinExistence type="predicted"/>
<sequence length="119" mass="13253">MKNSLHQDTLVLLSRLAAELKRQQLWQASDVPAGALASRQPFCCDTLTFAQWLQFVFIPKLGQLAENNLPLPADMALCPMAEEAFKDKGQLVDELINIIGDLDELLSGKRAQTMFVKPL</sequence>
<keyword evidence="3" id="KW-1185">Reference proteome</keyword>
<reference evidence="2 3" key="1">
    <citation type="journal article" date="2015" name="Genome Announc.">
        <title>Draft Genome Sequences of Marine Isolates of Thalassomonas viridans and Thalassomonas actiniarum.</title>
        <authorList>
            <person name="Olonade I."/>
            <person name="van Zyl L.J."/>
            <person name="Trindade M."/>
        </authorList>
    </citation>
    <scope>NUCLEOTIDE SEQUENCE [LARGE SCALE GENOMIC DNA]</scope>
    <source>
        <strain evidence="2 3">XOM25</strain>
    </source>
</reference>
<gene>
    <name evidence="2" type="ORF">SG34_008510</name>
</gene>
<dbReference type="InterPro" id="IPR036814">
    <property type="entry name" value="YqcC-like_sf"/>
</dbReference>
<dbReference type="Gene3D" id="1.20.1440.40">
    <property type="entry name" value="YqcC-like"/>
    <property type="match status" value="1"/>
</dbReference>
<dbReference type="PIRSF" id="PIRSF006257">
    <property type="entry name" value="UCP006257"/>
    <property type="match status" value="1"/>
</dbReference>
<evidence type="ECO:0000313" key="3">
    <source>
        <dbReference type="Proteomes" id="UP000032352"/>
    </source>
</evidence>
<feature type="domain" description="YqcC-like" evidence="1">
    <location>
        <begin position="12"/>
        <end position="105"/>
    </location>
</feature>
<dbReference type="Pfam" id="PF04287">
    <property type="entry name" value="DUF446"/>
    <property type="match status" value="1"/>
</dbReference>
<organism evidence="2 3">
    <name type="scientific">Thalassomonas viridans</name>
    <dbReference type="NCBI Taxonomy" id="137584"/>
    <lineage>
        <taxon>Bacteria</taxon>
        <taxon>Pseudomonadati</taxon>
        <taxon>Pseudomonadota</taxon>
        <taxon>Gammaproteobacteria</taxon>
        <taxon>Alteromonadales</taxon>
        <taxon>Colwelliaceae</taxon>
        <taxon>Thalassomonas</taxon>
    </lineage>
</organism>
<dbReference type="SUPFAM" id="SSF158452">
    <property type="entry name" value="YqcC-like"/>
    <property type="match status" value="1"/>
</dbReference>
<dbReference type="InterPro" id="IPR023376">
    <property type="entry name" value="YqcC-like_dom"/>
</dbReference>
<protein>
    <submittedName>
        <fullName evidence="2">YqcC family protein</fullName>
    </submittedName>
</protein>
<name>A0AAE9Z5D9_9GAMM</name>
<dbReference type="AlphaFoldDB" id="A0AAE9Z5D9"/>
<dbReference type="PANTHER" id="PTHR39586:SF1">
    <property type="entry name" value="CYTOPLASMIC PROTEIN"/>
    <property type="match status" value="1"/>
</dbReference>
<evidence type="ECO:0000313" key="2">
    <source>
        <dbReference type="EMBL" id="WDE06918.1"/>
    </source>
</evidence>
<evidence type="ECO:0000259" key="1">
    <source>
        <dbReference type="Pfam" id="PF04287"/>
    </source>
</evidence>
<dbReference type="InterPro" id="IPR007384">
    <property type="entry name" value="UCP006257"/>
</dbReference>
<dbReference type="Proteomes" id="UP000032352">
    <property type="component" value="Chromosome"/>
</dbReference>
<reference evidence="2 3" key="2">
    <citation type="journal article" date="2022" name="Mar. Drugs">
        <title>Bioassay-Guided Fractionation Leads to the Detection of Cholic Acid Generated by the Rare Thalassomonas sp.</title>
        <authorList>
            <person name="Pheiffer F."/>
            <person name="Schneider Y.K."/>
            <person name="Hansen E.H."/>
            <person name="Andersen J.H."/>
            <person name="Isaksson J."/>
            <person name="Busche T."/>
            <person name="R C."/>
            <person name="Kalinowski J."/>
            <person name="Zyl L.V."/>
            <person name="Trindade M."/>
        </authorList>
    </citation>
    <scope>NUCLEOTIDE SEQUENCE [LARGE SCALE GENOMIC DNA]</scope>
    <source>
        <strain evidence="2 3">XOM25</strain>
    </source>
</reference>
<dbReference type="KEGG" id="tvd:SG34_008510"/>
<dbReference type="PANTHER" id="PTHR39586">
    <property type="entry name" value="CYTOPLASMIC PROTEIN-RELATED"/>
    <property type="match status" value="1"/>
</dbReference>
<accession>A0AAE9Z5D9</accession>